<keyword evidence="1" id="KW-0472">Membrane</keyword>
<evidence type="ECO:0000313" key="3">
    <source>
        <dbReference type="Proteomes" id="UP001642360"/>
    </source>
</evidence>
<reference evidence="2 3" key="1">
    <citation type="submission" date="2024-02" db="EMBL/GenBank/DDBJ databases">
        <authorList>
            <person name="Vignale AGUSTIN F."/>
            <person name="Sosa J E."/>
            <person name="Modenutti C."/>
        </authorList>
    </citation>
    <scope>NUCLEOTIDE SEQUENCE [LARGE SCALE GENOMIC DNA]</scope>
</reference>
<accession>A0ABC8URE4</accession>
<dbReference type="Proteomes" id="UP001642360">
    <property type="component" value="Unassembled WGS sequence"/>
</dbReference>
<keyword evidence="1" id="KW-0812">Transmembrane</keyword>
<dbReference type="EMBL" id="CAUOFW020008724">
    <property type="protein sequence ID" value="CAK9183647.1"/>
    <property type="molecule type" value="Genomic_DNA"/>
</dbReference>
<organism evidence="2 3">
    <name type="scientific">Ilex paraguariensis</name>
    <name type="common">yerba mate</name>
    <dbReference type="NCBI Taxonomy" id="185542"/>
    <lineage>
        <taxon>Eukaryota</taxon>
        <taxon>Viridiplantae</taxon>
        <taxon>Streptophyta</taxon>
        <taxon>Embryophyta</taxon>
        <taxon>Tracheophyta</taxon>
        <taxon>Spermatophyta</taxon>
        <taxon>Magnoliopsida</taxon>
        <taxon>eudicotyledons</taxon>
        <taxon>Gunneridae</taxon>
        <taxon>Pentapetalae</taxon>
        <taxon>asterids</taxon>
        <taxon>campanulids</taxon>
        <taxon>Aquifoliales</taxon>
        <taxon>Aquifoliaceae</taxon>
        <taxon>Ilex</taxon>
    </lineage>
</organism>
<comment type="caution">
    <text evidence="2">The sequence shown here is derived from an EMBL/GenBank/DDBJ whole genome shotgun (WGS) entry which is preliminary data.</text>
</comment>
<keyword evidence="3" id="KW-1185">Reference proteome</keyword>
<name>A0ABC8URE4_9AQUA</name>
<sequence>MTTQVTIPYGNSTEFSIIGSEGVERLLRVDDSTNVRCFSCDDDIQFLNCLEILLFHVEFGVRNWCQNGFGIYLGGFTAQISHSTMGWFRVVLVIVQLMVVAAVALHLEAGKCPNLVSVLSKQASKSVVVENNKKIMAGLH</sequence>
<feature type="transmembrane region" description="Helical" evidence="1">
    <location>
        <begin position="87"/>
        <end position="107"/>
    </location>
</feature>
<gene>
    <name evidence="2" type="ORF">ILEXP_LOCUS53937</name>
</gene>
<proteinExistence type="predicted"/>
<evidence type="ECO:0000256" key="1">
    <source>
        <dbReference type="SAM" id="Phobius"/>
    </source>
</evidence>
<keyword evidence="1" id="KW-1133">Transmembrane helix</keyword>
<dbReference type="AlphaFoldDB" id="A0ABC8URE4"/>
<evidence type="ECO:0000313" key="2">
    <source>
        <dbReference type="EMBL" id="CAK9183647.1"/>
    </source>
</evidence>
<protein>
    <submittedName>
        <fullName evidence="2">Uncharacterized protein</fullName>
    </submittedName>
</protein>